<reference evidence="1" key="2">
    <citation type="journal article" date="2015" name="Data Brief">
        <title>Shoot transcriptome of the giant reed, Arundo donax.</title>
        <authorList>
            <person name="Barrero R.A."/>
            <person name="Guerrero F.D."/>
            <person name="Moolhuijzen P."/>
            <person name="Goolsby J.A."/>
            <person name="Tidwell J."/>
            <person name="Bellgard S.E."/>
            <person name="Bellgard M.I."/>
        </authorList>
    </citation>
    <scope>NUCLEOTIDE SEQUENCE</scope>
    <source>
        <tissue evidence="1">Shoot tissue taken approximately 20 cm above the soil surface</tissue>
    </source>
</reference>
<evidence type="ECO:0000313" key="1">
    <source>
        <dbReference type="EMBL" id="JAD50074.1"/>
    </source>
</evidence>
<proteinExistence type="predicted"/>
<protein>
    <submittedName>
        <fullName evidence="1">Uncharacterized protein</fullName>
    </submittedName>
</protein>
<sequence length="51" mass="5494">MSCMSSDTGKLQVPCSETSARTRGAFSSSFLLDLVSERLHCPAVDVSLLYP</sequence>
<dbReference type="AlphaFoldDB" id="A0A0A9AEL3"/>
<name>A0A0A9AEL3_ARUDO</name>
<organism evidence="1">
    <name type="scientific">Arundo donax</name>
    <name type="common">Giant reed</name>
    <name type="synonym">Donax arundinaceus</name>
    <dbReference type="NCBI Taxonomy" id="35708"/>
    <lineage>
        <taxon>Eukaryota</taxon>
        <taxon>Viridiplantae</taxon>
        <taxon>Streptophyta</taxon>
        <taxon>Embryophyta</taxon>
        <taxon>Tracheophyta</taxon>
        <taxon>Spermatophyta</taxon>
        <taxon>Magnoliopsida</taxon>
        <taxon>Liliopsida</taxon>
        <taxon>Poales</taxon>
        <taxon>Poaceae</taxon>
        <taxon>PACMAD clade</taxon>
        <taxon>Arundinoideae</taxon>
        <taxon>Arundineae</taxon>
        <taxon>Arundo</taxon>
    </lineage>
</organism>
<reference evidence="1" key="1">
    <citation type="submission" date="2014-09" db="EMBL/GenBank/DDBJ databases">
        <authorList>
            <person name="Magalhaes I.L.F."/>
            <person name="Oliveira U."/>
            <person name="Santos F.R."/>
            <person name="Vidigal T.H.D.A."/>
            <person name="Brescovit A.D."/>
            <person name="Santos A.J."/>
        </authorList>
    </citation>
    <scope>NUCLEOTIDE SEQUENCE</scope>
    <source>
        <tissue evidence="1">Shoot tissue taken approximately 20 cm above the soil surface</tissue>
    </source>
</reference>
<accession>A0A0A9AEL3</accession>
<dbReference type="EMBL" id="GBRH01247821">
    <property type="protein sequence ID" value="JAD50074.1"/>
    <property type="molecule type" value="Transcribed_RNA"/>
</dbReference>